<name>A0ABS6W9D7_9BIFI</name>
<dbReference type="Proteomes" id="UP000812844">
    <property type="component" value="Unassembled WGS sequence"/>
</dbReference>
<keyword evidence="2" id="KW-1185">Reference proteome</keyword>
<comment type="caution">
    <text evidence="1">The sequence shown here is derived from an EMBL/GenBank/DDBJ whole genome shotgun (WGS) entry which is preliminary data.</text>
</comment>
<evidence type="ECO:0000313" key="1">
    <source>
        <dbReference type="EMBL" id="MBW3083125.1"/>
    </source>
</evidence>
<accession>A0ABS6W9D7</accession>
<evidence type="ECO:0000313" key="2">
    <source>
        <dbReference type="Proteomes" id="UP000812844"/>
    </source>
</evidence>
<sequence length="216" mass="23255">MSFEQFIGSDDPAMRRAWDAAEQAVAGSPMAVHGIRAFWTAACRTVSDDNPVRIGGWRVSPRADGGDGLVVTWLAEDGSPLHTAAYRLVDTLARALEAKPTLVFRADAAGAANIAVQGIANDAAHRNDGAAASPSPFDWLLAIAPMPSRGAHRVGGLLSHLHFQYASRLDALVAPETRTLRDRRWYATMCDATGGTLDRCNVVLALHRLPVWHELP</sequence>
<reference evidence="1 2" key="1">
    <citation type="submission" date="2021-05" db="EMBL/GenBank/DDBJ databases">
        <title>Phylogenetic classification of ten novel species belonging to the genus Bifidobacterium comprising B. colchicus sp. nov., B. abeli sp. nov., B. bicoloris sp. nov., B. guerezis sp. nov., B. rosaliae sp. nov., B. santillanensis sp. nov., B. argentati sp. nov., B. amazzoni sp. nov., B. pluviali sp. nov., and B. pinnaculum sp. nov.</title>
        <authorList>
            <person name="Lugli G.A."/>
            <person name="Ruiz Garcia L."/>
            <person name="Margolles A."/>
            <person name="Ventura M."/>
        </authorList>
    </citation>
    <scope>NUCLEOTIDE SEQUENCE [LARGE SCALE GENOMIC DNA]</scope>
    <source>
        <strain evidence="1 2">6T3</strain>
    </source>
</reference>
<dbReference type="EMBL" id="JAHBBD010000015">
    <property type="protein sequence ID" value="MBW3083125.1"/>
    <property type="molecule type" value="Genomic_DNA"/>
</dbReference>
<proteinExistence type="predicted"/>
<gene>
    <name evidence="1" type="ORF">KIH73_07050</name>
</gene>
<protein>
    <submittedName>
        <fullName evidence="1">Uncharacterized protein</fullName>
    </submittedName>
</protein>
<organism evidence="1 2">
    <name type="scientific">Bifidobacterium phasiani</name>
    <dbReference type="NCBI Taxonomy" id="2834431"/>
    <lineage>
        <taxon>Bacteria</taxon>
        <taxon>Bacillati</taxon>
        <taxon>Actinomycetota</taxon>
        <taxon>Actinomycetes</taxon>
        <taxon>Bifidobacteriales</taxon>
        <taxon>Bifidobacteriaceae</taxon>
        <taxon>Bifidobacterium</taxon>
    </lineage>
</organism>